<reference evidence="1" key="1">
    <citation type="submission" date="2021-11" db="EMBL/GenBank/DDBJ databases">
        <title>Fusarium solani-melongenae Genome sequencing and assembly.</title>
        <authorList>
            <person name="Xie S."/>
            <person name="Huang L."/>
            <person name="Zhang X."/>
        </authorList>
    </citation>
    <scope>NUCLEOTIDE SEQUENCE</scope>
    <source>
        <strain evidence="1">CRI 24-3</strain>
    </source>
</reference>
<sequence length="548" mass="60809">MIISTMTRESIEAKPDISQHDNPADNEHGITRKDLALDAASKGQGISGYETLSLWETVKAFKVNTAICFAVTFSAATDGYQIGMNGNIIANPGFVSQFATKLNDAGEPFLASDILAGWSSIMSVGQIIGMTHLTFVSDRFGRKVAMYWYWFILACSILCESLARRWEVWLIAKLLAGIGVGCLQSTIPTYISEVAPIRIRGGLLMSYSLWFGLGHFMAPVALQVLSQTDRHDWLTPIYTQWAQIGLMILIYLFVPESPAWCVSRGKHEQAKRSLRILNHGVKDYDVDQQFQLLSMAIDHERTVAADQRREKWYAIFQGTDGLRTLIALWTLLTQQFIGLTLFGTFGSYFFQQAGISDPFKYTCITSGINVAASIALVFTADLVGRRRLSCSGTTLSWVSTTAIGILGVVPQVSATNYLMVVFAVLWNLGMTSNGATGWGFIGEISSQRLRPYTAGFGAASTCVAGVVMNVLTPYMVNANQWNWGLKTGWFYAGLGLPFTVAMWFLIPETSSRSPAELDELFERKVRPWRFHKTETATQRIVKVDEVDE</sequence>
<dbReference type="Proteomes" id="UP000830768">
    <property type="component" value="Chromosome 4"/>
</dbReference>
<gene>
    <name evidence="1" type="ORF">LCI18_004010</name>
</gene>
<dbReference type="EMBL" id="CP090033">
    <property type="protein sequence ID" value="UPK93075.1"/>
    <property type="molecule type" value="Genomic_DNA"/>
</dbReference>
<proteinExistence type="predicted"/>
<evidence type="ECO:0000313" key="2">
    <source>
        <dbReference type="Proteomes" id="UP000830768"/>
    </source>
</evidence>
<keyword evidence="2" id="KW-1185">Reference proteome</keyword>
<accession>A0ACD3YVT2</accession>
<evidence type="ECO:0000313" key="1">
    <source>
        <dbReference type="EMBL" id="UPK93075.1"/>
    </source>
</evidence>
<protein>
    <submittedName>
        <fullName evidence="1">Uncharacterized protein</fullName>
    </submittedName>
</protein>
<name>A0ACD3YVT2_FUSSC</name>
<organism evidence="1 2">
    <name type="scientific">Fusarium solani subsp. cucurbitae</name>
    <name type="common">Neocosmosporum cucurbitae</name>
    <dbReference type="NCBI Taxonomy" id="2747967"/>
    <lineage>
        <taxon>Eukaryota</taxon>
        <taxon>Fungi</taxon>
        <taxon>Dikarya</taxon>
        <taxon>Ascomycota</taxon>
        <taxon>Pezizomycotina</taxon>
        <taxon>Sordariomycetes</taxon>
        <taxon>Hypocreomycetidae</taxon>
        <taxon>Hypocreales</taxon>
        <taxon>Nectriaceae</taxon>
        <taxon>Fusarium</taxon>
        <taxon>Fusarium solani species complex</taxon>
    </lineage>
</organism>